<keyword evidence="4" id="KW-1185">Reference proteome</keyword>
<name>A0A9D4S4J6_DREPO</name>
<dbReference type="InterPro" id="IPR036238">
    <property type="entry name" value="Transglutaminase_C_sf"/>
</dbReference>
<dbReference type="Pfam" id="PF00927">
    <property type="entry name" value="Transglut_C"/>
    <property type="match status" value="1"/>
</dbReference>
<gene>
    <name evidence="3" type="ORF">DPMN_015584</name>
</gene>
<dbReference type="GO" id="GO:0003810">
    <property type="term" value="F:protein-glutamine gamma-glutamyltransferase activity"/>
    <property type="evidence" value="ECO:0007669"/>
    <property type="project" value="InterPro"/>
</dbReference>
<dbReference type="SUPFAM" id="SSF49309">
    <property type="entry name" value="Transglutaminase, two C-terminal domains"/>
    <property type="match status" value="1"/>
</dbReference>
<dbReference type="InterPro" id="IPR013783">
    <property type="entry name" value="Ig-like_fold"/>
</dbReference>
<organism evidence="3 4">
    <name type="scientific">Dreissena polymorpha</name>
    <name type="common">Zebra mussel</name>
    <name type="synonym">Mytilus polymorpha</name>
    <dbReference type="NCBI Taxonomy" id="45954"/>
    <lineage>
        <taxon>Eukaryota</taxon>
        <taxon>Metazoa</taxon>
        <taxon>Spiralia</taxon>
        <taxon>Lophotrochozoa</taxon>
        <taxon>Mollusca</taxon>
        <taxon>Bivalvia</taxon>
        <taxon>Autobranchia</taxon>
        <taxon>Heteroconchia</taxon>
        <taxon>Euheterodonta</taxon>
        <taxon>Imparidentia</taxon>
        <taxon>Neoheterodontei</taxon>
        <taxon>Myida</taxon>
        <taxon>Dreissenoidea</taxon>
        <taxon>Dreissenidae</taxon>
        <taxon>Dreissena</taxon>
    </lineage>
</organism>
<evidence type="ECO:0000259" key="2">
    <source>
        <dbReference type="Pfam" id="PF00927"/>
    </source>
</evidence>
<dbReference type="Gene3D" id="2.60.40.10">
    <property type="entry name" value="Immunoglobulins"/>
    <property type="match status" value="1"/>
</dbReference>
<evidence type="ECO:0000313" key="3">
    <source>
        <dbReference type="EMBL" id="KAH3891481.1"/>
    </source>
</evidence>
<dbReference type="FunFam" id="2.60.40.10:FF:000090">
    <property type="entry name" value="Protein-glutamine gamma-glutamyltransferase 2"/>
    <property type="match status" value="1"/>
</dbReference>
<proteinExistence type="inferred from homology"/>
<dbReference type="InterPro" id="IPR008958">
    <property type="entry name" value="Transglutaminase_C"/>
</dbReference>
<dbReference type="PANTHER" id="PTHR11590:SF40">
    <property type="entry name" value="HEMOCYTE PROTEIN-GLUTAMINE GAMMA-GLUTAMYLTRANSFERASE-LIKE PROTEIN"/>
    <property type="match status" value="1"/>
</dbReference>
<protein>
    <recommendedName>
        <fullName evidence="2">Transglutaminase C-terminal domain-containing protein</fullName>
    </recommendedName>
</protein>
<feature type="domain" description="Transglutaminase C-terminal" evidence="2">
    <location>
        <begin position="7"/>
        <end position="98"/>
    </location>
</feature>
<accession>A0A9D4S4J6</accession>
<reference evidence="3" key="2">
    <citation type="submission" date="2020-11" db="EMBL/GenBank/DDBJ databases">
        <authorList>
            <person name="McCartney M.A."/>
            <person name="Auch B."/>
            <person name="Kono T."/>
            <person name="Mallez S."/>
            <person name="Becker A."/>
            <person name="Gohl D.M."/>
            <person name="Silverstein K.A.T."/>
            <person name="Koren S."/>
            <person name="Bechman K.B."/>
            <person name="Herman A."/>
            <person name="Abrahante J.E."/>
            <person name="Garbe J."/>
        </authorList>
    </citation>
    <scope>NUCLEOTIDE SEQUENCE</scope>
    <source>
        <strain evidence="3">Duluth1</strain>
        <tissue evidence="3">Whole animal</tissue>
    </source>
</reference>
<dbReference type="EMBL" id="JAIWYP010000001">
    <property type="protein sequence ID" value="KAH3891481.1"/>
    <property type="molecule type" value="Genomic_DNA"/>
</dbReference>
<dbReference type="Proteomes" id="UP000828390">
    <property type="component" value="Unassembled WGS sequence"/>
</dbReference>
<dbReference type="AlphaFoldDB" id="A0A9D4S4J6"/>
<comment type="caution">
    <text evidence="3">The sequence shown here is derived from an EMBL/GenBank/DDBJ whole genome shotgun (WGS) entry which is preliminary data.</text>
</comment>
<dbReference type="PANTHER" id="PTHR11590">
    <property type="entry name" value="PROTEIN-GLUTAMINE GAMMA-GLUTAMYLTRANSFERASE"/>
    <property type="match status" value="1"/>
</dbReference>
<evidence type="ECO:0000313" key="4">
    <source>
        <dbReference type="Proteomes" id="UP000828390"/>
    </source>
</evidence>
<comment type="similarity">
    <text evidence="1">Belongs to the transglutaminase superfamily. Transglutaminase family.</text>
</comment>
<dbReference type="InterPro" id="IPR050779">
    <property type="entry name" value="Transglutaminase"/>
</dbReference>
<dbReference type="OrthoDB" id="437511at2759"/>
<sequence length="99" mass="10797">MYCFSIVQAPDAVKVGQSFSVEVSFENPLPVTLTQCELRVEGPGIQKPFVYAENNIDAKKTFLGTLKMTPVKVGAKKIVVNFNCRHISAITTSHPVTVA</sequence>
<evidence type="ECO:0000256" key="1">
    <source>
        <dbReference type="ARBA" id="ARBA00005968"/>
    </source>
</evidence>
<reference evidence="3" key="1">
    <citation type="journal article" date="2019" name="bioRxiv">
        <title>The Genome of the Zebra Mussel, Dreissena polymorpha: A Resource for Invasive Species Research.</title>
        <authorList>
            <person name="McCartney M.A."/>
            <person name="Auch B."/>
            <person name="Kono T."/>
            <person name="Mallez S."/>
            <person name="Zhang Y."/>
            <person name="Obille A."/>
            <person name="Becker A."/>
            <person name="Abrahante J.E."/>
            <person name="Garbe J."/>
            <person name="Badalamenti J.P."/>
            <person name="Herman A."/>
            <person name="Mangelson H."/>
            <person name="Liachko I."/>
            <person name="Sullivan S."/>
            <person name="Sone E.D."/>
            <person name="Koren S."/>
            <person name="Silverstein K.A.T."/>
            <person name="Beckman K.B."/>
            <person name="Gohl D.M."/>
        </authorList>
    </citation>
    <scope>NUCLEOTIDE SEQUENCE</scope>
    <source>
        <strain evidence="3">Duluth1</strain>
        <tissue evidence="3">Whole animal</tissue>
    </source>
</reference>